<evidence type="ECO:0000313" key="2">
    <source>
        <dbReference type="Proteomes" id="UP000025227"/>
    </source>
</evidence>
<dbReference type="WBParaSite" id="HCON_00179530-00002">
    <property type="protein sequence ID" value="HCON_00179530-00002"/>
    <property type="gene ID" value="HCON_00179530"/>
</dbReference>
<dbReference type="Pfam" id="PF24934">
    <property type="entry name" value="DUF7752"/>
    <property type="match status" value="1"/>
</dbReference>
<dbReference type="InterPro" id="IPR056654">
    <property type="entry name" value="DUF7752"/>
</dbReference>
<reference evidence="3" key="1">
    <citation type="submission" date="2020-12" db="UniProtKB">
        <authorList>
            <consortium name="WormBaseParasite"/>
        </authorList>
    </citation>
    <scope>IDENTIFICATION</scope>
    <source>
        <strain evidence="3">MHco3</strain>
    </source>
</reference>
<proteinExistence type="predicted"/>
<sequence>MLSQNALTSSMHPLADRFSAEIEQHVANCTHEYELFCAEICGKYEFVWRYNVAYGPRIMYILFVLKRWLGTEIFLFSRLSLEHVALLIIQFGLGILKLSSDIRNTCKTRLLSQKLMWNERLEVIDHGISDIGLTLICFLRFLASQQFSMSSSVDLSLHDRRPIPYPILMRQPIWEPLHQMAFRTYHHIAVTGRFDSIYVSNITQNLGERESRDPIIVSSSLLRQSYGESPLPAQKIIELLREWTGVSQILIRNMYQNRRNDVILITSVGTATSRQRLARLLLLPIDQLRRAVRDETVPCFVRDEAL</sequence>
<dbReference type="OrthoDB" id="5856193at2759"/>
<evidence type="ECO:0000259" key="1">
    <source>
        <dbReference type="Pfam" id="PF24934"/>
    </source>
</evidence>
<dbReference type="Proteomes" id="UP000025227">
    <property type="component" value="Unplaced"/>
</dbReference>
<protein>
    <submittedName>
        <fullName evidence="3">Transmembrane protein</fullName>
    </submittedName>
</protein>
<organism evidence="2 3">
    <name type="scientific">Haemonchus contortus</name>
    <name type="common">Barber pole worm</name>
    <dbReference type="NCBI Taxonomy" id="6289"/>
    <lineage>
        <taxon>Eukaryota</taxon>
        <taxon>Metazoa</taxon>
        <taxon>Ecdysozoa</taxon>
        <taxon>Nematoda</taxon>
        <taxon>Chromadorea</taxon>
        <taxon>Rhabditida</taxon>
        <taxon>Rhabditina</taxon>
        <taxon>Rhabditomorpha</taxon>
        <taxon>Strongyloidea</taxon>
        <taxon>Trichostrongylidae</taxon>
        <taxon>Haemonchus</taxon>
    </lineage>
</organism>
<feature type="domain" description="DUF7752" evidence="1">
    <location>
        <begin position="56"/>
        <end position="154"/>
    </location>
</feature>
<keyword evidence="2" id="KW-1185">Reference proteome</keyword>
<dbReference type="OMA" id="VEICEEC"/>
<evidence type="ECO:0000313" key="3">
    <source>
        <dbReference type="WBParaSite" id="HCON_00179530-00002"/>
    </source>
</evidence>
<name>A0A7I5EEI3_HAECO</name>
<dbReference type="AlphaFoldDB" id="A0A7I5EEI3"/>
<accession>A0A7I5EEI3</accession>